<feature type="transmembrane region" description="Helical" evidence="1">
    <location>
        <begin position="76"/>
        <end position="97"/>
    </location>
</feature>
<proteinExistence type="predicted"/>
<gene>
    <name evidence="2" type="ORF">GCM10007383_26540</name>
</gene>
<evidence type="ECO:0000256" key="1">
    <source>
        <dbReference type="SAM" id="Phobius"/>
    </source>
</evidence>
<sequence>MSGAGHVADMNNRLNRNRALKPSNRVRFKESNRDTIYTDVAPNATKLSFKEVSATELKKIKHHIRIRAKKDRSRNLIVFIGIVLALLFFIFLILQGLL</sequence>
<organism evidence="2 3">
    <name type="scientific">Arenibacter certesii</name>
    <dbReference type="NCBI Taxonomy" id="228955"/>
    <lineage>
        <taxon>Bacteria</taxon>
        <taxon>Pseudomonadati</taxon>
        <taxon>Bacteroidota</taxon>
        <taxon>Flavobacteriia</taxon>
        <taxon>Flavobacteriales</taxon>
        <taxon>Flavobacteriaceae</taxon>
        <taxon>Arenibacter</taxon>
    </lineage>
</organism>
<reference evidence="2" key="1">
    <citation type="journal article" date="2014" name="Int. J. Syst. Evol. Microbiol.">
        <title>Complete genome sequence of Corynebacterium casei LMG S-19264T (=DSM 44701T), isolated from a smear-ripened cheese.</title>
        <authorList>
            <consortium name="US DOE Joint Genome Institute (JGI-PGF)"/>
            <person name="Walter F."/>
            <person name="Albersmeier A."/>
            <person name="Kalinowski J."/>
            <person name="Ruckert C."/>
        </authorList>
    </citation>
    <scope>NUCLEOTIDE SEQUENCE</scope>
    <source>
        <strain evidence="2">KCTC 12113</strain>
    </source>
</reference>
<dbReference type="AlphaFoldDB" id="A0A918MN53"/>
<keyword evidence="1" id="KW-0472">Membrane</keyword>
<name>A0A918MN53_9FLAO</name>
<dbReference type="RefSeq" id="WP_026813904.1">
    <property type="nucleotide sequence ID" value="NZ_BMWP01000019.1"/>
</dbReference>
<keyword evidence="1" id="KW-1133">Transmembrane helix</keyword>
<protein>
    <submittedName>
        <fullName evidence="2">Uncharacterized protein</fullName>
    </submittedName>
</protein>
<reference evidence="2" key="2">
    <citation type="submission" date="2020-09" db="EMBL/GenBank/DDBJ databases">
        <authorList>
            <person name="Sun Q."/>
            <person name="Kim S."/>
        </authorList>
    </citation>
    <scope>NUCLEOTIDE SEQUENCE</scope>
    <source>
        <strain evidence="2">KCTC 12113</strain>
    </source>
</reference>
<keyword evidence="3" id="KW-1185">Reference proteome</keyword>
<evidence type="ECO:0000313" key="2">
    <source>
        <dbReference type="EMBL" id="GGW40502.1"/>
    </source>
</evidence>
<keyword evidence="1" id="KW-0812">Transmembrane</keyword>
<accession>A0A918MN53</accession>
<dbReference type="EMBL" id="BMWP01000019">
    <property type="protein sequence ID" value="GGW40502.1"/>
    <property type="molecule type" value="Genomic_DNA"/>
</dbReference>
<dbReference type="Proteomes" id="UP000634668">
    <property type="component" value="Unassembled WGS sequence"/>
</dbReference>
<evidence type="ECO:0000313" key="3">
    <source>
        <dbReference type="Proteomes" id="UP000634668"/>
    </source>
</evidence>
<comment type="caution">
    <text evidence="2">The sequence shown here is derived from an EMBL/GenBank/DDBJ whole genome shotgun (WGS) entry which is preliminary data.</text>
</comment>